<comment type="caution">
    <text evidence="2">The sequence shown here is derived from an EMBL/GenBank/DDBJ whole genome shotgun (WGS) entry which is preliminary data.</text>
</comment>
<gene>
    <name evidence="2" type="ORF">EYF80_003376</name>
</gene>
<evidence type="ECO:0000256" key="1">
    <source>
        <dbReference type="SAM" id="MobiDB-lite"/>
    </source>
</evidence>
<protein>
    <submittedName>
        <fullName evidence="2">Uncharacterized protein</fullName>
    </submittedName>
</protein>
<dbReference type="EMBL" id="SRLO01000016">
    <property type="protein sequence ID" value="TNN86291.1"/>
    <property type="molecule type" value="Genomic_DNA"/>
</dbReference>
<feature type="region of interest" description="Disordered" evidence="1">
    <location>
        <begin position="1"/>
        <end position="43"/>
    </location>
</feature>
<reference evidence="2 3" key="1">
    <citation type="submission" date="2019-03" db="EMBL/GenBank/DDBJ databases">
        <title>First draft genome of Liparis tanakae, snailfish: a comprehensive survey of snailfish specific genes.</title>
        <authorList>
            <person name="Kim W."/>
            <person name="Song I."/>
            <person name="Jeong J.-H."/>
            <person name="Kim D."/>
            <person name="Kim S."/>
            <person name="Ryu S."/>
            <person name="Song J.Y."/>
            <person name="Lee S.K."/>
        </authorList>
    </citation>
    <scope>NUCLEOTIDE SEQUENCE [LARGE SCALE GENOMIC DNA]</scope>
    <source>
        <tissue evidence="2">Muscle</tissue>
    </source>
</reference>
<evidence type="ECO:0000313" key="3">
    <source>
        <dbReference type="Proteomes" id="UP000314294"/>
    </source>
</evidence>
<keyword evidence="3" id="KW-1185">Reference proteome</keyword>
<dbReference type="Proteomes" id="UP000314294">
    <property type="component" value="Unassembled WGS sequence"/>
</dbReference>
<name>A0A4Z2J8R1_9TELE</name>
<dbReference type="AlphaFoldDB" id="A0A4Z2J8R1"/>
<organism evidence="2 3">
    <name type="scientific">Liparis tanakae</name>
    <name type="common">Tanaka's snailfish</name>
    <dbReference type="NCBI Taxonomy" id="230148"/>
    <lineage>
        <taxon>Eukaryota</taxon>
        <taxon>Metazoa</taxon>
        <taxon>Chordata</taxon>
        <taxon>Craniata</taxon>
        <taxon>Vertebrata</taxon>
        <taxon>Euteleostomi</taxon>
        <taxon>Actinopterygii</taxon>
        <taxon>Neopterygii</taxon>
        <taxon>Teleostei</taxon>
        <taxon>Neoteleostei</taxon>
        <taxon>Acanthomorphata</taxon>
        <taxon>Eupercaria</taxon>
        <taxon>Perciformes</taxon>
        <taxon>Cottioidei</taxon>
        <taxon>Cottales</taxon>
        <taxon>Liparidae</taxon>
        <taxon>Liparis</taxon>
    </lineage>
</organism>
<evidence type="ECO:0000313" key="2">
    <source>
        <dbReference type="EMBL" id="TNN86291.1"/>
    </source>
</evidence>
<sequence length="157" mass="16698">MIPLFNGRGPPVFHRASSGERGGIVGGSRRRAKRGGGARGAAGRGRQQGVWLLLLLRGATRRRHFHNTTVPTGNKNTADSFLPRSVRLPLGLSWDYANGAVSKTKNRKNCVSSIKGEDDIVLGPTARGAPHLPYLGTESDGQGSSPAHWQVSVGLVL</sequence>
<accession>A0A4Z2J8R1</accession>
<proteinExistence type="predicted"/>